<feature type="domain" description="AB hydrolase-1" evidence="3">
    <location>
        <begin position="398"/>
        <end position="473"/>
    </location>
</feature>
<dbReference type="PANTHER" id="PTHR12277">
    <property type="entry name" value="ALPHA/BETA HYDROLASE DOMAIN-CONTAINING PROTEIN"/>
    <property type="match status" value="1"/>
</dbReference>
<feature type="compositionally biased region" description="Acidic residues" evidence="1">
    <location>
        <begin position="732"/>
        <end position="743"/>
    </location>
</feature>
<keyword evidence="2" id="KW-0472">Membrane</keyword>
<feature type="region of interest" description="Disordered" evidence="1">
    <location>
        <begin position="771"/>
        <end position="793"/>
    </location>
</feature>
<protein>
    <recommendedName>
        <fullName evidence="3">AB hydrolase-1 domain-containing protein</fullName>
    </recommendedName>
</protein>
<feature type="transmembrane region" description="Helical" evidence="2">
    <location>
        <begin position="85"/>
        <end position="104"/>
    </location>
</feature>
<evidence type="ECO:0000313" key="4">
    <source>
        <dbReference type="EMBL" id="CAE0290484.1"/>
    </source>
</evidence>
<gene>
    <name evidence="4" type="ORF">SELO1098_LOCUS19329</name>
</gene>
<dbReference type="SUPFAM" id="SSF53474">
    <property type="entry name" value="alpha/beta-Hydrolases"/>
    <property type="match status" value="1"/>
</dbReference>
<name>A0A7S3HBB0_9STRA</name>
<dbReference type="Gene3D" id="3.40.50.1820">
    <property type="entry name" value="alpha/beta hydrolase"/>
    <property type="match status" value="1"/>
</dbReference>
<feature type="region of interest" description="Disordered" evidence="1">
    <location>
        <begin position="723"/>
        <end position="759"/>
    </location>
</feature>
<feature type="region of interest" description="Disordered" evidence="1">
    <location>
        <begin position="606"/>
        <end position="708"/>
    </location>
</feature>
<evidence type="ECO:0000256" key="1">
    <source>
        <dbReference type="SAM" id="MobiDB-lite"/>
    </source>
</evidence>
<evidence type="ECO:0000259" key="3">
    <source>
        <dbReference type="Pfam" id="PF00561"/>
    </source>
</evidence>
<dbReference type="InterPro" id="IPR029058">
    <property type="entry name" value="AB_hydrolase_fold"/>
</dbReference>
<dbReference type="PANTHER" id="PTHR12277:SF81">
    <property type="entry name" value="PROTEIN ABHD13"/>
    <property type="match status" value="1"/>
</dbReference>
<organism evidence="4">
    <name type="scientific">Spumella elongata</name>
    <dbReference type="NCBI Taxonomy" id="89044"/>
    <lineage>
        <taxon>Eukaryota</taxon>
        <taxon>Sar</taxon>
        <taxon>Stramenopiles</taxon>
        <taxon>Ochrophyta</taxon>
        <taxon>Chrysophyceae</taxon>
        <taxon>Chromulinales</taxon>
        <taxon>Chromulinaceae</taxon>
        <taxon>Spumella</taxon>
    </lineage>
</organism>
<sequence length="1083" mass="117103">MRNQYAHNLSLMLEELSRKDDSAFSRGLQVVLFHTLADKLWTPFKALCFNPVVTLAVTLVVYLVFCIIYTPLWLASFLITTNGSWLLFLVFIIFLANLISRAIAFAGSNVSVQKQISSDFYRRMAMFLESMAVVISDFTAILLLGASGQIPFNEMPAMDAKFDDILSKMASVPVMAKFLRESLTFLTTQLMVTPDELTVMNNLCNAIEEQITALTALQPFAVGYITSLESTRRLNARVGKSSQHGVPRGSQELFKAASHCLKVSKALKVAVEVSRPAQTNDEDNGIFAKVKSVLSLGAGPEGCEKLTFPYMRCQLEQRFKAERFSLIGCDKNKIDAAIFPVYVLQNSTNTATSNTTNSSAAESRMSAKGLVLFCGPNAGFYEGLCQSDFNASWLGMYLRMGYDVCMFNYRGYGLSTGNPNPHSIKQDAVQVYTHLQRTRRPNKIIIHGESIGGMVACHLARTVPVDCLVCDRTFATLDATAARLMGRWAGLGLKYCTLWSTNVVRDYLAATCPKIVLQDPDDEIIANLASLKNGIAMRLILGDMSWRIVSEPWEYGYAQHLHVEMPFKDQEQSMIEEANDVTKRLTEPFIAHFHACLSEIARRASQTQLKEQQRRRPRSALAPVNASTPRRVTHRPGSTDEKRARGGGSSSNAQSSSNNGDNAQSPMSAEDGYSSSHGSRPASRHESKDFTFSSDTEGGGGDSDGEDAGKKLIHEVMGLASSSNDIWRDVGEESDAGQGDEESQSQGQGQAQGAPSSRKEWLEQFCATPLRDPAPGAITSNANSGRTGSSASSVSPQLKAWAAVGRINGGSGQLLGQALRGGIESVRAWICALLVWTPQAAADASLPAGCTTISGAIKDLNLLIEELHVQEFQHDRAVLFLRNALLCLDKRLDAQVFHKPPLQVQQRGAASFHTSSSERVERTDESYGGRYCCGSDAHMESGHAGSSAPVGFADAALGTLTTNAGRCLDVTRNYLSSNPYASIDMCSDLDCSRRSDGSSSASPSSDNSLTTSSTAPAAQASQCACNITYAQELVGLGGSSNAPPAHHLPYVGNLIALHSGHNGWPAATALASLNDFFVASTVA</sequence>
<dbReference type="Pfam" id="PF00561">
    <property type="entry name" value="Abhydrolase_1"/>
    <property type="match status" value="1"/>
</dbReference>
<feature type="transmembrane region" description="Helical" evidence="2">
    <location>
        <begin position="52"/>
        <end position="79"/>
    </location>
</feature>
<dbReference type="AlphaFoldDB" id="A0A7S3HBB0"/>
<proteinExistence type="predicted"/>
<feature type="transmembrane region" description="Helical" evidence="2">
    <location>
        <begin position="125"/>
        <end position="146"/>
    </location>
</feature>
<evidence type="ECO:0000256" key="2">
    <source>
        <dbReference type="SAM" id="Phobius"/>
    </source>
</evidence>
<feature type="compositionally biased region" description="Low complexity" evidence="1">
    <location>
        <begin position="650"/>
        <end position="665"/>
    </location>
</feature>
<dbReference type="EMBL" id="HBIC01037785">
    <property type="protein sequence ID" value="CAE0290484.1"/>
    <property type="molecule type" value="Transcribed_RNA"/>
</dbReference>
<dbReference type="InterPro" id="IPR000073">
    <property type="entry name" value="AB_hydrolase_1"/>
</dbReference>
<feature type="compositionally biased region" description="Low complexity" evidence="1">
    <location>
        <begin position="744"/>
        <end position="754"/>
    </location>
</feature>
<keyword evidence="2" id="KW-0812">Transmembrane</keyword>
<reference evidence="4" key="1">
    <citation type="submission" date="2021-01" db="EMBL/GenBank/DDBJ databases">
        <authorList>
            <person name="Corre E."/>
            <person name="Pelletier E."/>
            <person name="Niang G."/>
            <person name="Scheremetjew M."/>
            <person name="Finn R."/>
            <person name="Kale V."/>
            <person name="Holt S."/>
            <person name="Cochrane G."/>
            <person name="Meng A."/>
            <person name="Brown T."/>
            <person name="Cohen L."/>
        </authorList>
    </citation>
    <scope>NUCLEOTIDE SEQUENCE</scope>
    <source>
        <strain evidence="4">CCAP 955/1</strain>
    </source>
</reference>
<accession>A0A7S3HBB0</accession>
<feature type="compositionally biased region" description="Low complexity" evidence="1">
    <location>
        <begin position="779"/>
        <end position="793"/>
    </location>
</feature>
<keyword evidence="2" id="KW-1133">Transmembrane helix</keyword>